<keyword evidence="1" id="KW-0413">Isomerase</keyword>
<accession>A0ABM9Z8G3</accession>
<organism evidence="1 2">
    <name type="scientific">Brucella ceti M644/93/1</name>
    <dbReference type="NCBI Taxonomy" id="520459"/>
    <lineage>
        <taxon>Bacteria</taxon>
        <taxon>Pseudomonadati</taxon>
        <taxon>Pseudomonadota</taxon>
        <taxon>Alphaproteobacteria</taxon>
        <taxon>Hyphomicrobiales</taxon>
        <taxon>Brucellaceae</taxon>
        <taxon>Brucella/Ochrobactrum group</taxon>
        <taxon>Brucella</taxon>
    </lineage>
</organism>
<dbReference type="GO" id="GO:0016853">
    <property type="term" value="F:isomerase activity"/>
    <property type="evidence" value="ECO:0007669"/>
    <property type="project" value="UniProtKB-KW"/>
</dbReference>
<proteinExistence type="predicted"/>
<dbReference type="InterPro" id="IPR046357">
    <property type="entry name" value="PPIase_dom_sf"/>
</dbReference>
<keyword evidence="2" id="KW-1185">Reference proteome</keyword>
<protein>
    <submittedName>
        <fullName evidence="1">Peptidyl-prolyl cis-trans isomerase</fullName>
    </submittedName>
</protein>
<dbReference type="Gene3D" id="3.10.50.40">
    <property type="match status" value="1"/>
</dbReference>
<gene>
    <name evidence="1" type="ORF">BAIG_00367</name>
</gene>
<dbReference type="Proteomes" id="UP000003990">
    <property type="component" value="Unassembled WGS sequence"/>
</dbReference>
<evidence type="ECO:0000313" key="1">
    <source>
        <dbReference type="EMBL" id="EEX95979.1"/>
    </source>
</evidence>
<dbReference type="EMBL" id="DS999669">
    <property type="protein sequence ID" value="EEX95979.1"/>
    <property type="molecule type" value="Genomic_DNA"/>
</dbReference>
<name>A0ABM9Z8G3_9HYPH</name>
<reference evidence="1 2" key="1">
    <citation type="submission" date="2008-12" db="EMBL/GenBank/DDBJ databases">
        <title>The Genome Sequence of Brucella ceti M644/93/1.</title>
        <authorList>
            <consortium name="The Broad Institute Genome Sequencing Platform"/>
            <person name="Ward D."/>
            <person name="Young S.K."/>
            <person name="Kodira C.D."/>
            <person name="Zeng Q."/>
            <person name="Koehrsen M."/>
            <person name="Alvarado L."/>
            <person name="Berlin A."/>
            <person name="Borenstein D."/>
            <person name="Chen Z."/>
            <person name="Engels R."/>
            <person name="Freedman E."/>
            <person name="Gellesch M."/>
            <person name="Goldberg J."/>
            <person name="Griggs A."/>
            <person name="Gujja S."/>
            <person name="Heiman D."/>
            <person name="Hepburn T."/>
            <person name="Howarth C."/>
            <person name="Jen D."/>
            <person name="Larson L."/>
            <person name="Lewis B."/>
            <person name="Mehta T."/>
            <person name="Park D."/>
            <person name="Pearson M."/>
            <person name="Roberts A."/>
            <person name="Saif S."/>
            <person name="Shea T."/>
            <person name="Shenoy N."/>
            <person name="Sisk P."/>
            <person name="Stolte C."/>
            <person name="Sykes S."/>
            <person name="Walk T."/>
            <person name="White J."/>
            <person name="Yandava C."/>
            <person name="Whatmore A.M."/>
            <person name="Perrett L.L."/>
            <person name="O'Callaghan D."/>
            <person name="Nusbaum C."/>
            <person name="Galagan J."/>
            <person name="Birren B."/>
        </authorList>
    </citation>
    <scope>NUCLEOTIDE SEQUENCE [LARGE SCALE GENOMIC DNA]</scope>
    <source>
        <strain evidence="1 2">M644/93/1</strain>
    </source>
</reference>
<evidence type="ECO:0000313" key="2">
    <source>
        <dbReference type="Proteomes" id="UP000003990"/>
    </source>
</evidence>
<sequence length="82" mass="9045">MERMTPGETTANPIESRFGYHIVRLDRRVEGEELPFDYVADKIAGWLEASTWSKAVSQYIAILAAEAEITGIDLLSGEDGGE</sequence>